<proteinExistence type="inferred from homology"/>
<keyword evidence="7 11" id="KW-0676">Redox-active center</keyword>
<evidence type="ECO:0000313" key="15">
    <source>
        <dbReference type="EMBL" id="CEP00814.1"/>
    </source>
</evidence>
<evidence type="ECO:0000256" key="1">
    <source>
        <dbReference type="ARBA" id="ARBA00007532"/>
    </source>
</evidence>
<evidence type="ECO:0000256" key="7">
    <source>
        <dbReference type="ARBA" id="ARBA00023284"/>
    </source>
</evidence>
<evidence type="ECO:0000259" key="13">
    <source>
        <dbReference type="Pfam" id="PF02852"/>
    </source>
</evidence>
<dbReference type="InterPro" id="IPR023753">
    <property type="entry name" value="FAD/NAD-binding_dom"/>
</dbReference>
<dbReference type="NCBIfam" id="NF004776">
    <property type="entry name" value="PRK06116.1"/>
    <property type="match status" value="1"/>
</dbReference>
<keyword evidence="12" id="KW-0963">Cytoplasm</keyword>
<feature type="domain" description="FAD/NAD(P)-binding" evidence="14">
    <location>
        <begin position="9"/>
        <end position="327"/>
    </location>
</feature>
<dbReference type="GO" id="GO:0004362">
    <property type="term" value="F:glutathione-disulfide reductase (NADPH) activity"/>
    <property type="evidence" value="ECO:0007669"/>
    <property type="project" value="UniProtKB-EC"/>
</dbReference>
<accession>A0A0G4J0F1</accession>
<evidence type="ECO:0000256" key="8">
    <source>
        <dbReference type="PIRSR" id="PIRSR000350-2"/>
    </source>
</evidence>
<dbReference type="EMBL" id="CDSF01000102">
    <property type="protein sequence ID" value="CEP00814.1"/>
    <property type="molecule type" value="Genomic_DNA"/>
</dbReference>
<comment type="cofactor">
    <cofactor evidence="9">
        <name>FAD</name>
        <dbReference type="ChEBI" id="CHEBI:57692"/>
    </cofactor>
    <text evidence="9">Binds 1 FAD per subunit.</text>
</comment>
<comment type="subcellular location">
    <subcellularLocation>
        <location evidence="12">Cytoplasm</location>
    </subcellularLocation>
</comment>
<comment type="similarity">
    <text evidence="1 11">Belongs to the class-I pyridine nucleotide-disulfide oxidoreductase family.</text>
</comment>
<feature type="disulfide bond" description="Redox-active" evidence="10">
    <location>
        <begin position="46"/>
        <end position="51"/>
    </location>
</feature>
<keyword evidence="6" id="KW-1015">Disulfide bond</keyword>
<feature type="binding site" evidence="9">
    <location>
        <begin position="178"/>
        <end position="185"/>
    </location>
    <ligand>
        <name>NAD(+)</name>
        <dbReference type="ChEBI" id="CHEBI:57540"/>
    </ligand>
</feature>
<dbReference type="GO" id="GO:0050660">
    <property type="term" value="F:flavin adenine dinucleotide binding"/>
    <property type="evidence" value="ECO:0007669"/>
    <property type="project" value="InterPro"/>
</dbReference>
<evidence type="ECO:0000256" key="3">
    <source>
        <dbReference type="ARBA" id="ARBA00022630"/>
    </source>
</evidence>
<keyword evidence="9" id="KW-0547">Nucleotide-binding</keyword>
<dbReference type="PRINTS" id="PR00368">
    <property type="entry name" value="FADPNR"/>
</dbReference>
<evidence type="ECO:0000256" key="5">
    <source>
        <dbReference type="ARBA" id="ARBA00023002"/>
    </source>
</evidence>
<keyword evidence="5 11" id="KW-0560">Oxidoreductase</keyword>
<evidence type="ECO:0000256" key="2">
    <source>
        <dbReference type="ARBA" id="ARBA00011738"/>
    </source>
</evidence>
<dbReference type="GO" id="GO:0006749">
    <property type="term" value="P:glutathione metabolic process"/>
    <property type="evidence" value="ECO:0007669"/>
    <property type="project" value="InterPro"/>
</dbReference>
<feature type="binding site" evidence="9">
    <location>
        <position position="312"/>
    </location>
    <ligand>
        <name>FAD</name>
        <dbReference type="ChEBI" id="CHEBI:57692"/>
    </ligand>
</feature>
<dbReference type="PANTHER" id="PTHR42737">
    <property type="entry name" value="GLUTATHIONE REDUCTASE"/>
    <property type="match status" value="1"/>
</dbReference>
<dbReference type="PIRSF" id="PIRSF000350">
    <property type="entry name" value="Mercury_reductase_MerA"/>
    <property type="match status" value="1"/>
</dbReference>
<dbReference type="STRING" id="37360.A0A0G4J0F1"/>
<dbReference type="InterPro" id="IPR001100">
    <property type="entry name" value="Pyr_nuc-diS_OxRdtase"/>
</dbReference>
<dbReference type="PANTHER" id="PTHR42737:SF2">
    <property type="entry name" value="GLUTATHIONE REDUCTASE"/>
    <property type="match status" value="1"/>
</dbReference>
<evidence type="ECO:0000256" key="9">
    <source>
        <dbReference type="PIRSR" id="PIRSR000350-3"/>
    </source>
</evidence>
<evidence type="ECO:0000256" key="4">
    <source>
        <dbReference type="ARBA" id="ARBA00022827"/>
    </source>
</evidence>
<feature type="binding site" evidence="9">
    <location>
        <position position="55"/>
    </location>
    <ligand>
        <name>FAD</name>
        <dbReference type="ChEBI" id="CHEBI:57692"/>
    </ligand>
</feature>
<dbReference type="InterPro" id="IPR012999">
    <property type="entry name" value="Pyr_OxRdtase_I_AS"/>
</dbReference>
<evidence type="ECO:0000313" key="16">
    <source>
        <dbReference type="Proteomes" id="UP000039324"/>
    </source>
</evidence>
<dbReference type="OMA" id="MSKHYDY"/>
<dbReference type="EC" id="1.8.1.7" evidence="12"/>
<dbReference type="GO" id="GO:0045454">
    <property type="term" value="P:cell redox homeostasis"/>
    <property type="evidence" value="ECO:0007669"/>
    <property type="project" value="InterPro"/>
</dbReference>
<organism evidence="15 16">
    <name type="scientific">Plasmodiophora brassicae</name>
    <name type="common">Clubroot disease agent</name>
    <dbReference type="NCBI Taxonomy" id="37360"/>
    <lineage>
        <taxon>Eukaryota</taxon>
        <taxon>Sar</taxon>
        <taxon>Rhizaria</taxon>
        <taxon>Endomyxa</taxon>
        <taxon>Phytomyxea</taxon>
        <taxon>Plasmodiophorida</taxon>
        <taxon>Plasmodiophoridae</taxon>
        <taxon>Plasmodiophora</taxon>
    </lineage>
</organism>
<comment type="catalytic activity">
    <reaction evidence="12">
        <text>2 glutathione + NADP(+) = glutathione disulfide + NADPH + H(+)</text>
        <dbReference type="Rhea" id="RHEA:11740"/>
        <dbReference type="ChEBI" id="CHEBI:15378"/>
        <dbReference type="ChEBI" id="CHEBI:57783"/>
        <dbReference type="ChEBI" id="CHEBI:57925"/>
        <dbReference type="ChEBI" id="CHEBI:58297"/>
        <dbReference type="ChEBI" id="CHEBI:58349"/>
        <dbReference type="EC" id="1.8.1.7"/>
    </reaction>
</comment>
<dbReference type="Gene3D" id="3.30.390.30">
    <property type="match status" value="1"/>
</dbReference>
<name>A0A0G4J0F1_PLABS</name>
<comment type="function">
    <text evidence="12">Catalyzes the reduction of glutathione disulfide (GSSG) to reduced glutathione (GSH). Constitutes the major mechanism to maintain a high GSH:GSSG ratio in the cytosol.</text>
</comment>
<evidence type="ECO:0000256" key="6">
    <source>
        <dbReference type="ARBA" id="ARBA00023157"/>
    </source>
</evidence>
<comment type="subunit">
    <text evidence="2">Homodimer.</text>
</comment>
<keyword evidence="4 9" id="KW-0274">FAD</keyword>
<dbReference type="Pfam" id="PF07992">
    <property type="entry name" value="Pyr_redox_2"/>
    <property type="match status" value="1"/>
</dbReference>
<dbReference type="Gene3D" id="3.50.50.60">
    <property type="entry name" value="FAD/NAD(P)-binding domain"/>
    <property type="match status" value="2"/>
</dbReference>
<feature type="binding site" evidence="9">
    <location>
        <position position="268"/>
    </location>
    <ligand>
        <name>NAD(+)</name>
        <dbReference type="ChEBI" id="CHEBI:57540"/>
    </ligand>
</feature>
<feature type="domain" description="Pyridine nucleotide-disulphide oxidoreductase dimerisation" evidence="13">
    <location>
        <begin position="350"/>
        <end position="460"/>
    </location>
</feature>
<dbReference type="PROSITE" id="PS51257">
    <property type="entry name" value="PROKAR_LIPOPROTEIN"/>
    <property type="match status" value="1"/>
</dbReference>
<dbReference type="Pfam" id="PF02852">
    <property type="entry name" value="Pyr_redox_dim"/>
    <property type="match status" value="1"/>
</dbReference>
<gene>
    <name evidence="15" type="ORF">PBRA_008126</name>
</gene>
<dbReference type="FunFam" id="3.50.50.60:FF:000235">
    <property type="entry name" value="Glutathione reductase"/>
    <property type="match status" value="1"/>
</dbReference>
<evidence type="ECO:0000259" key="14">
    <source>
        <dbReference type="Pfam" id="PF07992"/>
    </source>
</evidence>
<evidence type="ECO:0000256" key="12">
    <source>
        <dbReference type="RuleBase" id="RU365016"/>
    </source>
</evidence>
<keyword evidence="9" id="KW-0520">NAD</keyword>
<evidence type="ECO:0000256" key="10">
    <source>
        <dbReference type="PIRSR" id="PIRSR000350-4"/>
    </source>
</evidence>
<evidence type="ECO:0000256" key="11">
    <source>
        <dbReference type="RuleBase" id="RU003691"/>
    </source>
</evidence>
<dbReference type="GO" id="GO:0050661">
    <property type="term" value="F:NADP binding"/>
    <property type="evidence" value="ECO:0007669"/>
    <property type="project" value="InterPro"/>
</dbReference>
<dbReference type="GO" id="GO:0005739">
    <property type="term" value="C:mitochondrion"/>
    <property type="evidence" value="ECO:0007669"/>
    <property type="project" value="TreeGrafter"/>
</dbReference>
<dbReference type="InterPro" id="IPR036188">
    <property type="entry name" value="FAD/NAD-bd_sf"/>
</dbReference>
<protein>
    <recommendedName>
        <fullName evidence="12">Glutathione reductase</fullName>
        <ecNumber evidence="12">1.8.1.7</ecNumber>
    </recommendedName>
</protein>
<dbReference type="GO" id="GO:0034599">
    <property type="term" value="P:cellular response to oxidative stress"/>
    <property type="evidence" value="ECO:0007669"/>
    <property type="project" value="TreeGrafter"/>
</dbReference>
<dbReference type="PRINTS" id="PR00411">
    <property type="entry name" value="PNDRDTASEI"/>
</dbReference>
<dbReference type="InterPro" id="IPR006322">
    <property type="entry name" value="Glutathione_Rdtase_euk/bac"/>
</dbReference>
<dbReference type="InterPro" id="IPR046952">
    <property type="entry name" value="GSHR/TRXR-like"/>
</dbReference>
<keyword evidence="12" id="KW-0521">NADP</keyword>
<keyword evidence="16" id="KW-1185">Reference proteome</keyword>
<dbReference type="FunFam" id="3.30.390.30:FF:000003">
    <property type="entry name" value="Glutathione reductase"/>
    <property type="match status" value="1"/>
</dbReference>
<dbReference type="AlphaFoldDB" id="A0A0G4J0F1"/>
<dbReference type="SUPFAM" id="SSF51905">
    <property type="entry name" value="FAD/NAD(P)-binding domain"/>
    <property type="match status" value="1"/>
</dbReference>
<feature type="active site" description="Proton acceptor" evidence="8">
    <location>
        <position position="450"/>
    </location>
</feature>
<dbReference type="GO" id="GO:0005829">
    <property type="term" value="C:cytosol"/>
    <property type="evidence" value="ECO:0007669"/>
    <property type="project" value="TreeGrafter"/>
</dbReference>
<dbReference type="InterPro" id="IPR004099">
    <property type="entry name" value="Pyr_nucl-diS_OxRdtase_dimer"/>
</dbReference>
<keyword evidence="3 11" id="KW-0285">Flavoprotein</keyword>
<dbReference type="OrthoDB" id="5956163at2759"/>
<dbReference type="SUPFAM" id="SSF55424">
    <property type="entry name" value="FAD/NAD-linked reductases, dimerisation (C-terminal) domain"/>
    <property type="match status" value="1"/>
</dbReference>
<dbReference type="PROSITE" id="PS00076">
    <property type="entry name" value="PYRIDINE_REDOX_1"/>
    <property type="match status" value="1"/>
</dbReference>
<dbReference type="InterPro" id="IPR016156">
    <property type="entry name" value="FAD/NAD-linked_Rdtase_dimer_sf"/>
</dbReference>
<sequence length="461" mass="49693">MASAADRSFDLLVLGGGSGGLGCARRAASYGARVAIVEQGPLGGTCVNVGCVPKKVMFNASTLGESLDDARDYGFNVEENVTHDYPPLKSKRDSYIKRLNGIYETNIAKDNITLIRGTARFTSPTSVAVQGLEYFGERIVIAVGGKPAPVSIPGGELAINSDTFFKLSSLPPKAAIVGAGYIAVELAGIYSGLGCETHLFIRYDSALRKFDTMIQQRMMEELERHGVIIHRRSRITRISKNDSTELHSVHLADDAVAEGFGHVLFAIGRIPNTADLGLENCGGTFDAMNEGGYIPTDEYEKTNLDHIFAIGDVNGKMELTPVAIAAGRKLADRLFGGPVHAKARLDYSFVPTVIFNHPPIGTVGLAEDEARATYGSENIRIYQSSFTNMYYSVCEHKPKTVMKVIVAGPEERVVGLHMIGMGCDEILQGFAVAIKMGARKADLDNCVAIHPTAAEELVTMR</sequence>
<reference evidence="15 16" key="1">
    <citation type="submission" date="2015-02" db="EMBL/GenBank/DDBJ databases">
        <authorList>
            <person name="Chooi Y.-H."/>
        </authorList>
    </citation>
    <scope>NUCLEOTIDE SEQUENCE [LARGE SCALE GENOMIC DNA]</scope>
    <source>
        <strain evidence="15">E3</strain>
    </source>
</reference>
<dbReference type="Proteomes" id="UP000039324">
    <property type="component" value="Unassembled WGS sequence"/>
</dbReference>
<dbReference type="NCBIfam" id="TIGR01421">
    <property type="entry name" value="gluta_reduc_1"/>
    <property type="match status" value="1"/>
</dbReference>